<feature type="compositionally biased region" description="Acidic residues" evidence="1">
    <location>
        <begin position="959"/>
        <end position="974"/>
    </location>
</feature>
<organism evidence="4 5">
    <name type="scientific">Rosa chinensis</name>
    <name type="common">China rose</name>
    <dbReference type="NCBI Taxonomy" id="74649"/>
    <lineage>
        <taxon>Eukaryota</taxon>
        <taxon>Viridiplantae</taxon>
        <taxon>Streptophyta</taxon>
        <taxon>Embryophyta</taxon>
        <taxon>Tracheophyta</taxon>
        <taxon>Spermatophyta</taxon>
        <taxon>Magnoliopsida</taxon>
        <taxon>eudicotyledons</taxon>
        <taxon>Gunneridae</taxon>
        <taxon>Pentapetalae</taxon>
        <taxon>rosids</taxon>
        <taxon>fabids</taxon>
        <taxon>Rosales</taxon>
        <taxon>Rosaceae</taxon>
        <taxon>Rosoideae</taxon>
        <taxon>Rosoideae incertae sedis</taxon>
        <taxon>Rosa</taxon>
    </lineage>
</organism>
<dbReference type="EMBL" id="PDCK01000042">
    <property type="protein sequence ID" value="PRQ40438.1"/>
    <property type="molecule type" value="Genomic_DNA"/>
</dbReference>
<protein>
    <recommendedName>
        <fullName evidence="6">DUF4218 domain-containing protein</fullName>
    </recommendedName>
</protein>
<sequence>MKKLEYLVRLYQIKCLGGISDKALSLLLKLTKSILPDGETLPDSFYKAKRLICDLGLSYEKIDACPNDCMIYWKDTANLDKCHTCGTSRYLYETIEDGITTRKVSAKVLRYFPVTPRLQRLFMSRCTSNHMTWHATDRPIDGRMRHPADSPAWKELDRLYPSFAQEMRNVRLGLASDGFNPFGNMSSAHSIWPVVLTVYNLPPWLCMKQPYMLLSLVIPGPKAPGNDIDVFLAPLIDELKSLWDVGAATYDVISKQSFTMRAALLWTINDFPAYANLSGWSTKGKMACPHCGDYTDCLRLYYGKKFCYMGHRRFLPISHRFRSQKRPFNGKQEHRPHPIPMTGLECLFQLSTLQFKFGKATAKPPRRRKGDAPPYNGPWKKESIFFQLPYWKDLLIRHNLDVMHIEKNICDAVLGTLLGIDGKNKDSIKARADLERLNIWPKLHPERRAGKTFCPPAIFTLSNDEKTMMCEVFASFRPPDSFSSYIADCVQVKEKKLVGLKSHDCHIILHHLLPLAIRRVLPRPLCMVLLELSSFFRHLGVNNSTSESFSQLTPRIVLVLCQLEKMFPPSFFDIMVHLPIHLAYEAAIAGPVHFRTMWPVERNLGTLKRYVRNKSRPEGSIAEGYIADEAMSFCSMYLEDSVTRRTNLGRNADAEHRDVSGGYSIFLNIGHAIGGSGKEVHMDYNEWLRVHRYVLLNCPEVKPFVDQHIEEGRRRKGRKRMWEADQESYRTFPDWFAKQVKAMQMDPATVVHPDMVALANGPVNWSIKHNNYVINGYRFRINRIDKKKKNQNSGVFVRATRNSYASRQDRNPRDGELDYYGVLNDVIELNYEEVGKIVLFECDWCNSEGNSTGLQIDEYGFVSVNFTKLISDGDTLILASQAEQVFYVQDPIDTDWHVATKTKPRDLYNLVVAVHDDPCNAQNIDDASMDLDEENVRTDVDGFTVNQALPPQPHLPYDGSEDNEYDGDDTDQDS</sequence>
<dbReference type="Pfam" id="PF02992">
    <property type="entry name" value="Transposase_21"/>
    <property type="match status" value="1"/>
</dbReference>
<accession>A0A2P6R204</accession>
<evidence type="ECO:0000313" key="5">
    <source>
        <dbReference type="Proteomes" id="UP000238479"/>
    </source>
</evidence>
<proteinExistence type="predicted"/>
<feature type="domain" description="DUF4218" evidence="3">
    <location>
        <begin position="548"/>
        <end position="651"/>
    </location>
</feature>
<gene>
    <name evidence="4" type="ORF">RchiOBHm_Chr4g0436001</name>
</gene>
<evidence type="ECO:0000256" key="1">
    <source>
        <dbReference type="SAM" id="MobiDB-lite"/>
    </source>
</evidence>
<name>A0A2P6R204_ROSCH</name>
<dbReference type="AlphaFoldDB" id="A0A2P6R204"/>
<evidence type="ECO:0000259" key="3">
    <source>
        <dbReference type="Pfam" id="PF13960"/>
    </source>
</evidence>
<dbReference type="OMA" id="FPVTIMT"/>
<dbReference type="Proteomes" id="UP000238479">
    <property type="component" value="Chromosome 4"/>
</dbReference>
<reference evidence="4 5" key="1">
    <citation type="journal article" date="2018" name="Nat. Genet.">
        <title>The Rosa genome provides new insights in the design of modern roses.</title>
        <authorList>
            <person name="Bendahmane M."/>
        </authorList>
    </citation>
    <scope>NUCLEOTIDE SEQUENCE [LARGE SCALE GENOMIC DNA]</scope>
    <source>
        <strain evidence="5">cv. Old Blush</strain>
    </source>
</reference>
<evidence type="ECO:0008006" key="6">
    <source>
        <dbReference type="Google" id="ProtNLM"/>
    </source>
</evidence>
<dbReference type="PANTHER" id="PTHR10775:SF182">
    <property type="entry name" value="TRANSPOSON, EN_SPM-LIKE, TRANSPOSASE-ASSOCIATED DOMAIN PROTEIN-RELATED"/>
    <property type="match status" value="1"/>
</dbReference>
<dbReference type="PANTHER" id="PTHR10775">
    <property type="entry name" value="OS08G0208400 PROTEIN"/>
    <property type="match status" value="1"/>
</dbReference>
<dbReference type="Pfam" id="PF13960">
    <property type="entry name" value="DUF4218"/>
    <property type="match status" value="1"/>
</dbReference>
<evidence type="ECO:0000259" key="2">
    <source>
        <dbReference type="Pfam" id="PF13952"/>
    </source>
</evidence>
<dbReference type="STRING" id="74649.A0A2P6R204"/>
<comment type="caution">
    <text evidence="4">The sequence shown here is derived from an EMBL/GenBank/DDBJ whole genome shotgun (WGS) entry which is preliminary data.</text>
</comment>
<dbReference type="InterPro" id="IPR025312">
    <property type="entry name" value="DUF4216"/>
</dbReference>
<dbReference type="InterPro" id="IPR025452">
    <property type="entry name" value="DUF4218"/>
</dbReference>
<keyword evidence="5" id="KW-1185">Reference proteome</keyword>
<feature type="region of interest" description="Disordered" evidence="1">
    <location>
        <begin position="945"/>
        <end position="974"/>
    </location>
</feature>
<dbReference type="InterPro" id="IPR004242">
    <property type="entry name" value="Transposase_21"/>
</dbReference>
<dbReference type="Pfam" id="PF13952">
    <property type="entry name" value="DUF4216"/>
    <property type="match status" value="1"/>
</dbReference>
<evidence type="ECO:0000313" key="4">
    <source>
        <dbReference type="EMBL" id="PRQ40438.1"/>
    </source>
</evidence>
<feature type="domain" description="DUF4216" evidence="2">
    <location>
        <begin position="827"/>
        <end position="898"/>
    </location>
</feature>
<dbReference type="Gramene" id="PRQ40438">
    <property type="protein sequence ID" value="PRQ40438"/>
    <property type="gene ID" value="RchiOBHm_Chr4g0436001"/>
</dbReference>